<dbReference type="Proteomes" id="UP000195412">
    <property type="component" value="Chromosome I"/>
</dbReference>
<name>A0A1Y6JXD1_9LACO</name>
<feature type="compositionally biased region" description="Acidic residues" evidence="1">
    <location>
        <begin position="86"/>
        <end position="95"/>
    </location>
</feature>
<evidence type="ECO:0000313" key="2">
    <source>
        <dbReference type="EMBL" id="SMS14607.1"/>
    </source>
</evidence>
<evidence type="ECO:0000313" key="3">
    <source>
        <dbReference type="Proteomes" id="UP000195412"/>
    </source>
</evidence>
<feature type="compositionally biased region" description="Basic and acidic residues" evidence="1">
    <location>
        <begin position="65"/>
        <end position="84"/>
    </location>
</feature>
<sequence length="141" mass="15234">MAKHKLLAGLVLGGAAYAAYHALDLEKREALKDMAREQCDAFKDRAIDYAFYAADALDDFKENLSEHMGEKAPDEGVEDWRTATDDTADATDDDIVLSSDDVPTMTADSTSETPASTTATPTDEPTPEAPTDTTDTETPEK</sequence>
<accession>A0A1Y6JXD1</accession>
<evidence type="ECO:0008006" key="4">
    <source>
        <dbReference type="Google" id="ProtNLM"/>
    </source>
</evidence>
<feature type="compositionally biased region" description="Low complexity" evidence="1">
    <location>
        <begin position="106"/>
        <end position="133"/>
    </location>
</feature>
<dbReference type="RefSeq" id="WP_087742203.1">
    <property type="nucleotide sequence ID" value="NZ_JBPWQU010000007.1"/>
</dbReference>
<dbReference type="KEGG" id="lzy:LZ3411_1557"/>
<reference evidence="3" key="1">
    <citation type="submission" date="2017-05" db="EMBL/GenBank/DDBJ databases">
        <authorList>
            <person name="Papadimitriou K."/>
        </authorList>
    </citation>
    <scope>NUCLEOTIDE SEQUENCE [LARGE SCALE GENOMIC DNA]</scope>
    <source>
        <strain evidence="3">ACA-DC 3411</strain>
    </source>
</reference>
<evidence type="ECO:0000256" key="1">
    <source>
        <dbReference type="SAM" id="MobiDB-lite"/>
    </source>
</evidence>
<feature type="region of interest" description="Disordered" evidence="1">
    <location>
        <begin position="65"/>
        <end position="141"/>
    </location>
</feature>
<organism evidence="2 3">
    <name type="scientific">Levilactobacillus zymae</name>
    <dbReference type="NCBI Taxonomy" id="267363"/>
    <lineage>
        <taxon>Bacteria</taxon>
        <taxon>Bacillati</taxon>
        <taxon>Bacillota</taxon>
        <taxon>Bacilli</taxon>
        <taxon>Lactobacillales</taxon>
        <taxon>Lactobacillaceae</taxon>
        <taxon>Levilactobacillus</taxon>
    </lineage>
</organism>
<dbReference type="AlphaFoldDB" id="A0A1Y6JXD1"/>
<dbReference type="EMBL" id="LT854705">
    <property type="protein sequence ID" value="SMS14607.1"/>
    <property type="molecule type" value="Genomic_DNA"/>
</dbReference>
<protein>
    <recommendedName>
        <fullName evidence="4">YtxH domain-containing protein</fullName>
    </recommendedName>
</protein>
<gene>
    <name evidence="2" type="ORF">LZ3411_1557</name>
</gene>
<proteinExistence type="predicted"/>